<feature type="compositionally biased region" description="Polar residues" evidence="1">
    <location>
        <begin position="88"/>
        <end position="98"/>
    </location>
</feature>
<dbReference type="CTD" id="20204058"/>
<dbReference type="CTD" id="20204059"/>
<dbReference type="EnsemblMetazoa" id="HelroT172514">
    <property type="protein sequence ID" value="HelroP172514"/>
    <property type="gene ID" value="HelroG172514"/>
</dbReference>
<dbReference type="EMBL" id="KB096502">
    <property type="protein sequence ID" value="ESO04171.1"/>
    <property type="molecule type" value="Genomic_DNA"/>
</dbReference>
<dbReference type="EMBL" id="KB096502">
    <property type="protein sequence ID" value="ESO04173.1"/>
    <property type="molecule type" value="Genomic_DNA"/>
</dbReference>
<feature type="compositionally biased region" description="Polar residues" evidence="1">
    <location>
        <begin position="68"/>
        <end position="77"/>
    </location>
</feature>
<evidence type="ECO:0000313" key="3">
    <source>
        <dbReference type="EMBL" id="ESO04173.1"/>
    </source>
</evidence>
<evidence type="ECO:0000313" key="4">
    <source>
        <dbReference type="EnsemblMetazoa" id="HelroP172514"/>
    </source>
</evidence>
<reference evidence="2 5" key="2">
    <citation type="journal article" date="2013" name="Nature">
        <title>Insights into bilaterian evolution from three spiralian genomes.</title>
        <authorList>
            <person name="Simakov O."/>
            <person name="Marletaz F."/>
            <person name="Cho S.J."/>
            <person name="Edsinger-Gonzales E."/>
            <person name="Havlak P."/>
            <person name="Hellsten U."/>
            <person name="Kuo D.H."/>
            <person name="Larsson T."/>
            <person name="Lv J."/>
            <person name="Arendt D."/>
            <person name="Savage R."/>
            <person name="Osoegawa K."/>
            <person name="de Jong P."/>
            <person name="Grimwood J."/>
            <person name="Chapman J.A."/>
            <person name="Shapiro H."/>
            <person name="Aerts A."/>
            <person name="Otillar R.P."/>
            <person name="Terry A.Y."/>
            <person name="Boore J.L."/>
            <person name="Grigoriev I.V."/>
            <person name="Lindberg D.R."/>
            <person name="Seaver E.C."/>
            <person name="Weisblat D.A."/>
            <person name="Putnam N.H."/>
            <person name="Rokhsar D.S."/>
        </authorList>
    </citation>
    <scope>NUCLEOTIDE SEQUENCE</scope>
</reference>
<name>T1F5F9_HELRO</name>
<organism evidence="4 5">
    <name type="scientific">Helobdella robusta</name>
    <name type="common">Californian leech</name>
    <dbReference type="NCBI Taxonomy" id="6412"/>
    <lineage>
        <taxon>Eukaryota</taxon>
        <taxon>Metazoa</taxon>
        <taxon>Spiralia</taxon>
        <taxon>Lophotrochozoa</taxon>
        <taxon>Annelida</taxon>
        <taxon>Clitellata</taxon>
        <taxon>Hirudinea</taxon>
        <taxon>Rhynchobdellida</taxon>
        <taxon>Glossiphoniidae</taxon>
        <taxon>Helobdella</taxon>
    </lineage>
</organism>
<accession>T1F5F9</accession>
<sequence>MEGKNFSSDIVVPTKKTEIKKKCPIGKCKFTAVNYFHLKFHIEKTHGIPKNLVSPICEKHTCVNNTMLKNDTKNPSKANKKKDEHGCANNSLLQNHTKNPSKDNTRKDKKQYNFSDSKISDGCLLARIQPKMMSQVTRFESFKDIKKQLLPDFEACI</sequence>
<gene>
    <name evidence="4" type="primary">20204059</name>
    <name evidence="2" type="ORF">HELRODRAFT_172514</name>
    <name evidence="3" type="ORF">HELRODRAFT_172516</name>
</gene>
<evidence type="ECO:0000313" key="5">
    <source>
        <dbReference type="Proteomes" id="UP000015101"/>
    </source>
</evidence>
<dbReference type="HOGENOM" id="CLU_1679840_0_0_1"/>
<evidence type="ECO:0000256" key="1">
    <source>
        <dbReference type="SAM" id="MobiDB-lite"/>
    </source>
</evidence>
<keyword evidence="5" id="KW-1185">Reference proteome</keyword>
<dbReference type="RefSeq" id="XP_009017442.1">
    <property type="nucleotide sequence ID" value="XM_009019194.1"/>
</dbReference>
<dbReference type="KEGG" id="hro:HELRODRAFT_172516"/>
<evidence type="ECO:0000313" key="2">
    <source>
        <dbReference type="EMBL" id="ESO04171.1"/>
    </source>
</evidence>
<proteinExistence type="predicted"/>
<dbReference type="RefSeq" id="XP_009017440.1">
    <property type="nucleotide sequence ID" value="XM_009019192.1"/>
</dbReference>
<dbReference type="KEGG" id="hro:HELRODRAFT_172514"/>
<dbReference type="InParanoid" id="T1F5F9"/>
<reference evidence="4" key="3">
    <citation type="submission" date="2015-06" db="UniProtKB">
        <authorList>
            <consortium name="EnsemblMetazoa"/>
        </authorList>
    </citation>
    <scope>IDENTIFICATION</scope>
</reference>
<feature type="region of interest" description="Disordered" evidence="1">
    <location>
        <begin position="68"/>
        <end position="109"/>
    </location>
</feature>
<protein>
    <submittedName>
        <fullName evidence="2 4">Uncharacterized protein</fullName>
    </submittedName>
</protein>
<reference evidence="5" key="1">
    <citation type="submission" date="2012-12" db="EMBL/GenBank/DDBJ databases">
        <authorList>
            <person name="Hellsten U."/>
            <person name="Grimwood J."/>
            <person name="Chapman J.A."/>
            <person name="Shapiro H."/>
            <person name="Aerts A."/>
            <person name="Otillar R.P."/>
            <person name="Terry A.Y."/>
            <person name="Boore J.L."/>
            <person name="Simakov O."/>
            <person name="Marletaz F."/>
            <person name="Cho S.-J."/>
            <person name="Edsinger-Gonzales E."/>
            <person name="Havlak P."/>
            <person name="Kuo D.-H."/>
            <person name="Larsson T."/>
            <person name="Lv J."/>
            <person name="Arendt D."/>
            <person name="Savage R."/>
            <person name="Osoegawa K."/>
            <person name="de Jong P."/>
            <person name="Lindberg D.R."/>
            <person name="Seaver E.C."/>
            <person name="Weisblat D.A."/>
            <person name="Putnam N.H."/>
            <person name="Grigoriev I.V."/>
            <person name="Rokhsar D.S."/>
        </authorList>
    </citation>
    <scope>NUCLEOTIDE SEQUENCE</scope>
</reference>
<dbReference type="GeneID" id="20204059"/>
<dbReference type="Proteomes" id="UP000015101">
    <property type="component" value="Unassembled WGS sequence"/>
</dbReference>
<dbReference type="EMBL" id="AMQM01004256">
    <property type="status" value="NOT_ANNOTATED_CDS"/>
    <property type="molecule type" value="Genomic_DNA"/>
</dbReference>
<dbReference type="AlphaFoldDB" id="T1F5F9"/>
<dbReference type="GeneID" id="20204058"/>
<dbReference type="EnsemblMetazoa" id="HelroT172516">
    <property type="protein sequence ID" value="HelroP172516"/>
    <property type="gene ID" value="HelroG172516"/>
</dbReference>